<reference evidence="2 3" key="1">
    <citation type="submission" date="2022-01" db="EMBL/GenBank/DDBJ databases">
        <title>A chromosome-scale genome assembly of the false clownfish, Amphiprion ocellaris.</title>
        <authorList>
            <person name="Ryu T."/>
        </authorList>
    </citation>
    <scope>NUCLEOTIDE SEQUENCE [LARGE SCALE GENOMIC DNA]</scope>
</reference>
<dbReference type="Ensembl" id="ENSAOCT00000027245.2">
    <property type="protein sequence ID" value="ENSAOCP00000031354.2"/>
    <property type="gene ID" value="ENSAOCG00000022972.2"/>
</dbReference>
<reference evidence="2" key="3">
    <citation type="submission" date="2025-09" db="UniProtKB">
        <authorList>
            <consortium name="Ensembl"/>
        </authorList>
    </citation>
    <scope>IDENTIFICATION</scope>
</reference>
<evidence type="ECO:0000259" key="1">
    <source>
        <dbReference type="Pfam" id="PF00078"/>
    </source>
</evidence>
<accession>A0A3Q1D073</accession>
<reference evidence="2" key="2">
    <citation type="submission" date="2025-08" db="UniProtKB">
        <authorList>
            <consortium name="Ensembl"/>
        </authorList>
    </citation>
    <scope>IDENTIFICATION</scope>
</reference>
<dbReference type="AlphaFoldDB" id="A0A3Q1D073"/>
<dbReference type="STRING" id="80972.ENSAOCP00000031354"/>
<dbReference type="PANTHER" id="PTHR33332">
    <property type="entry name" value="REVERSE TRANSCRIPTASE DOMAIN-CONTAINING PROTEIN"/>
    <property type="match status" value="1"/>
</dbReference>
<name>A0A3Q1D073_AMPOC</name>
<feature type="domain" description="Reverse transcriptase" evidence="1">
    <location>
        <begin position="27"/>
        <end position="144"/>
    </location>
</feature>
<protein>
    <recommendedName>
        <fullName evidence="1">Reverse transcriptase domain-containing protein</fullName>
    </recommendedName>
</protein>
<dbReference type="Pfam" id="PF00078">
    <property type="entry name" value="RVT_1"/>
    <property type="match status" value="1"/>
</dbReference>
<organism evidence="2 3">
    <name type="scientific">Amphiprion ocellaris</name>
    <name type="common">Clown anemonefish</name>
    <dbReference type="NCBI Taxonomy" id="80972"/>
    <lineage>
        <taxon>Eukaryota</taxon>
        <taxon>Metazoa</taxon>
        <taxon>Chordata</taxon>
        <taxon>Craniata</taxon>
        <taxon>Vertebrata</taxon>
        <taxon>Euteleostomi</taxon>
        <taxon>Actinopterygii</taxon>
        <taxon>Neopterygii</taxon>
        <taxon>Teleostei</taxon>
        <taxon>Neoteleostei</taxon>
        <taxon>Acanthomorphata</taxon>
        <taxon>Ovalentaria</taxon>
        <taxon>Pomacentridae</taxon>
        <taxon>Amphiprion</taxon>
    </lineage>
</organism>
<keyword evidence="3" id="KW-1185">Reference proteome</keyword>
<dbReference type="Proteomes" id="UP001501940">
    <property type="component" value="Chromosome 11"/>
</dbReference>
<evidence type="ECO:0000313" key="3">
    <source>
        <dbReference type="Proteomes" id="UP001501940"/>
    </source>
</evidence>
<evidence type="ECO:0000313" key="2">
    <source>
        <dbReference type="Ensembl" id="ENSAOCP00000031354.2"/>
    </source>
</evidence>
<sequence>FFFAHVHRIWLMNYFGISGQVLKWLRSYLHWVSQGSVLGPLLFSLYLTPSGQILHSFGISFHCYADDLQLYMLLVLQSESDTDIQACLSVVRSWLSTNFLLLNSAKTEMMVTGPARLNPFFANFTLSLGDDVIHCKDRVKNLGVLFDKTLSFKFHIKEVTRVAFFHCRNIAKIRLIL</sequence>
<dbReference type="OMA" id="HCRNIAK"/>
<dbReference type="InterPro" id="IPR000477">
    <property type="entry name" value="RT_dom"/>
</dbReference>
<proteinExistence type="predicted"/>
<dbReference type="GeneTree" id="ENSGT01150000286909"/>